<sequence length="406" mass="45878">MDENSIRQAEIGAVKQLLNLPSDATFDKTIRSLQKTISAARKIKNVKTKLGQLLNVADCEVEQMISMFEEIVKENQELKQQDTRQKNLIGQLKEDFSPVSRPLTFPVLRPSALPKISLSESARLPPIKEENKLETALSINKKLFQEMSKSRLFKKFRVTPEGGKLIFDDYNVKVFIPQNSVTRNCSIVLILSWNIKDAPNFGELVSPIFQIYLTTNETQLTKAIFSLPISPIGPLKLIHSKHQFASKPNWQIASEENFSWTVLKKDCIVNTSLLGSFALVDCSNEEHKPNEAHFNTKNRLSDIERIKEINIPVLPKNAIDEFLNELPTEAIQSGLSNKIRRSLTTAYANHAHSLLTKLNLEELDTFIKADKVTLLNILELISDSEHLEKIIFAVSEEDSSINACNV</sequence>
<name>A0A7I8W9R1_9ANNE</name>
<dbReference type="EMBL" id="CAJFCJ010000023">
    <property type="protein sequence ID" value="CAD5124846.1"/>
    <property type="molecule type" value="Genomic_DNA"/>
</dbReference>
<gene>
    <name evidence="1" type="ORF">DGYR_LOCUS12328</name>
</gene>
<evidence type="ECO:0000313" key="1">
    <source>
        <dbReference type="EMBL" id="CAD5124846.1"/>
    </source>
</evidence>
<comment type="caution">
    <text evidence="1">The sequence shown here is derived from an EMBL/GenBank/DDBJ whole genome shotgun (WGS) entry which is preliminary data.</text>
</comment>
<accession>A0A7I8W9R1</accession>
<dbReference type="AlphaFoldDB" id="A0A7I8W9R1"/>
<keyword evidence="2" id="KW-1185">Reference proteome</keyword>
<dbReference type="Proteomes" id="UP000549394">
    <property type="component" value="Unassembled WGS sequence"/>
</dbReference>
<evidence type="ECO:0000313" key="2">
    <source>
        <dbReference type="Proteomes" id="UP000549394"/>
    </source>
</evidence>
<proteinExistence type="predicted"/>
<organism evidence="1 2">
    <name type="scientific">Dimorphilus gyrociliatus</name>
    <dbReference type="NCBI Taxonomy" id="2664684"/>
    <lineage>
        <taxon>Eukaryota</taxon>
        <taxon>Metazoa</taxon>
        <taxon>Spiralia</taxon>
        <taxon>Lophotrochozoa</taxon>
        <taxon>Annelida</taxon>
        <taxon>Polychaeta</taxon>
        <taxon>Polychaeta incertae sedis</taxon>
        <taxon>Dinophilidae</taxon>
        <taxon>Dimorphilus</taxon>
    </lineage>
</organism>
<reference evidence="1 2" key="1">
    <citation type="submission" date="2020-08" db="EMBL/GenBank/DDBJ databases">
        <authorList>
            <person name="Hejnol A."/>
        </authorList>
    </citation>
    <scope>NUCLEOTIDE SEQUENCE [LARGE SCALE GENOMIC DNA]</scope>
</reference>
<protein>
    <submittedName>
        <fullName evidence="1">DgyrCDS13101</fullName>
    </submittedName>
</protein>